<dbReference type="EC" id="5.6.2.3" evidence="1"/>
<dbReference type="Pfam" id="PF05970">
    <property type="entry name" value="PIF1"/>
    <property type="match status" value="1"/>
</dbReference>
<name>A0A7R8UCS0_HERIL</name>
<dbReference type="PANTHER" id="PTHR47642">
    <property type="entry name" value="ATP-DEPENDENT DNA HELICASE"/>
    <property type="match status" value="1"/>
</dbReference>
<comment type="cofactor">
    <cofactor evidence="1">
        <name>Mg(2+)</name>
        <dbReference type="ChEBI" id="CHEBI:18420"/>
    </cofactor>
</comment>
<evidence type="ECO:0000259" key="2">
    <source>
        <dbReference type="Pfam" id="PF05970"/>
    </source>
</evidence>
<dbReference type="AlphaFoldDB" id="A0A7R8UCS0"/>
<dbReference type="GO" id="GO:0016787">
    <property type="term" value="F:hydrolase activity"/>
    <property type="evidence" value="ECO:0007669"/>
    <property type="project" value="UniProtKB-KW"/>
</dbReference>
<dbReference type="InterPro" id="IPR051055">
    <property type="entry name" value="PIF1_helicase"/>
</dbReference>
<dbReference type="SUPFAM" id="SSF52540">
    <property type="entry name" value="P-loop containing nucleoside triphosphate hydrolases"/>
    <property type="match status" value="1"/>
</dbReference>
<accession>A0A7R8UCS0</accession>
<dbReference type="InterPro" id="IPR027417">
    <property type="entry name" value="P-loop_NTPase"/>
</dbReference>
<dbReference type="GO" id="GO:0006310">
    <property type="term" value="P:DNA recombination"/>
    <property type="evidence" value="ECO:0007669"/>
    <property type="project" value="UniProtKB-KW"/>
</dbReference>
<dbReference type="InterPro" id="IPR010285">
    <property type="entry name" value="DNA_helicase_pif1-like_DEAD"/>
</dbReference>
<dbReference type="InParanoid" id="A0A7R8UCS0"/>
<reference evidence="3 4" key="1">
    <citation type="submission" date="2020-11" db="EMBL/GenBank/DDBJ databases">
        <authorList>
            <person name="Wallbank WR R."/>
            <person name="Pardo Diaz C."/>
            <person name="Kozak K."/>
            <person name="Martin S."/>
            <person name="Jiggins C."/>
            <person name="Moest M."/>
            <person name="Warren A I."/>
            <person name="Generalovic N T."/>
            <person name="Byers J.R.P. K."/>
            <person name="Montejo-Kovacevich G."/>
            <person name="Yen C E."/>
        </authorList>
    </citation>
    <scope>NUCLEOTIDE SEQUENCE [LARGE SCALE GENOMIC DNA]</scope>
</reference>
<comment type="catalytic activity">
    <reaction evidence="1">
        <text>ATP + H2O = ADP + phosphate + H(+)</text>
        <dbReference type="Rhea" id="RHEA:13065"/>
        <dbReference type="ChEBI" id="CHEBI:15377"/>
        <dbReference type="ChEBI" id="CHEBI:15378"/>
        <dbReference type="ChEBI" id="CHEBI:30616"/>
        <dbReference type="ChEBI" id="CHEBI:43474"/>
        <dbReference type="ChEBI" id="CHEBI:456216"/>
        <dbReference type="EC" id="5.6.2.3"/>
    </reaction>
</comment>
<proteinExistence type="inferred from homology"/>
<dbReference type="OrthoDB" id="8048846at2759"/>
<evidence type="ECO:0000256" key="1">
    <source>
        <dbReference type="RuleBase" id="RU363044"/>
    </source>
</evidence>
<keyword evidence="1" id="KW-0234">DNA repair</keyword>
<keyword evidence="1" id="KW-0233">DNA recombination</keyword>
<organism evidence="3 4">
    <name type="scientific">Hermetia illucens</name>
    <name type="common">Black soldier fly</name>
    <dbReference type="NCBI Taxonomy" id="343691"/>
    <lineage>
        <taxon>Eukaryota</taxon>
        <taxon>Metazoa</taxon>
        <taxon>Ecdysozoa</taxon>
        <taxon>Arthropoda</taxon>
        <taxon>Hexapoda</taxon>
        <taxon>Insecta</taxon>
        <taxon>Pterygota</taxon>
        <taxon>Neoptera</taxon>
        <taxon>Endopterygota</taxon>
        <taxon>Diptera</taxon>
        <taxon>Brachycera</taxon>
        <taxon>Stratiomyomorpha</taxon>
        <taxon>Stratiomyidae</taxon>
        <taxon>Hermetiinae</taxon>
        <taxon>Hermetia</taxon>
    </lineage>
</organism>
<dbReference type="Gene3D" id="3.40.50.300">
    <property type="entry name" value="P-loop containing nucleotide triphosphate hydrolases"/>
    <property type="match status" value="1"/>
</dbReference>
<keyword evidence="1" id="KW-0347">Helicase</keyword>
<evidence type="ECO:0000313" key="4">
    <source>
        <dbReference type="Proteomes" id="UP000594454"/>
    </source>
</evidence>
<keyword evidence="1" id="KW-0378">Hydrolase</keyword>
<dbReference type="EMBL" id="LR899009">
    <property type="protein sequence ID" value="CAD7078403.1"/>
    <property type="molecule type" value="Genomic_DNA"/>
</dbReference>
<dbReference type="GO" id="GO:0005524">
    <property type="term" value="F:ATP binding"/>
    <property type="evidence" value="ECO:0007669"/>
    <property type="project" value="UniProtKB-KW"/>
</dbReference>
<sequence length="194" mass="21710">MVGVRTFHQINQRLQQIFGTKEYCGSISVIVVGDLRQLPPVGDNWIFQPNFTRNPLASLAGTPLWEIFKFFELKVIMRQKDDTPFPAALNNMASGGMTHDDLSIIKSRCIELKNIPSNVKNIVHLFASNKEVSAHNEYVLLEMKTEGPIVDAIDEVFGEPNASAKEKARNTVSLLLTSQTYGLPQKLILKVDAR</sequence>
<gene>
    <name evidence="3" type="ORF">HERILL_LOCUS1671</name>
</gene>
<comment type="similarity">
    <text evidence="1">Belongs to the helicase family.</text>
</comment>
<dbReference type="GO" id="GO:0000723">
    <property type="term" value="P:telomere maintenance"/>
    <property type="evidence" value="ECO:0007669"/>
    <property type="project" value="InterPro"/>
</dbReference>
<keyword evidence="1" id="KW-0547">Nucleotide-binding</keyword>
<keyword evidence="1" id="KW-0227">DNA damage</keyword>
<protein>
    <recommendedName>
        <fullName evidence="1">ATP-dependent DNA helicase</fullName>
        <ecNumber evidence="1">5.6.2.3</ecNumber>
    </recommendedName>
</protein>
<dbReference type="Proteomes" id="UP000594454">
    <property type="component" value="Chromosome 1"/>
</dbReference>
<feature type="domain" description="DNA helicase Pif1-like DEAD-box helicase" evidence="2">
    <location>
        <begin position="5"/>
        <end position="82"/>
    </location>
</feature>
<keyword evidence="4" id="KW-1185">Reference proteome</keyword>
<evidence type="ECO:0000313" key="3">
    <source>
        <dbReference type="EMBL" id="CAD7078403.1"/>
    </source>
</evidence>
<dbReference type="GO" id="GO:0043139">
    <property type="term" value="F:5'-3' DNA helicase activity"/>
    <property type="evidence" value="ECO:0007669"/>
    <property type="project" value="UniProtKB-EC"/>
</dbReference>
<dbReference type="GO" id="GO:0006281">
    <property type="term" value="P:DNA repair"/>
    <property type="evidence" value="ECO:0007669"/>
    <property type="project" value="UniProtKB-KW"/>
</dbReference>
<dbReference type="PANTHER" id="PTHR47642:SF8">
    <property type="entry name" value="ATP-DEPENDENT DNA HELICASE"/>
    <property type="match status" value="1"/>
</dbReference>
<keyword evidence="1" id="KW-0067">ATP-binding</keyword>